<comment type="function">
    <text evidence="1">Transcriptional repressor of xylose-utilizing enzymes.</text>
</comment>
<keyword evidence="3" id="KW-0859">Xylose metabolism</keyword>
<dbReference type="RefSeq" id="WP_376837176.1">
    <property type="nucleotide sequence ID" value="NZ_JBHLWY010000011.1"/>
</dbReference>
<protein>
    <submittedName>
        <fullName evidence="5">NBD/HSP70 family sugar kinase</fullName>
    </submittedName>
</protein>
<keyword evidence="5" id="KW-0418">Kinase</keyword>
<organism evidence="5 6">
    <name type="scientific">Bhargavaea ullalensis</name>
    <dbReference type="NCBI Taxonomy" id="1265685"/>
    <lineage>
        <taxon>Bacteria</taxon>
        <taxon>Bacillati</taxon>
        <taxon>Bacillota</taxon>
        <taxon>Bacilli</taxon>
        <taxon>Bacillales</taxon>
        <taxon>Caryophanaceae</taxon>
        <taxon>Bhargavaea</taxon>
    </lineage>
</organism>
<evidence type="ECO:0000313" key="6">
    <source>
        <dbReference type="Proteomes" id="UP001549099"/>
    </source>
</evidence>
<keyword evidence="6" id="KW-1185">Reference proteome</keyword>
<dbReference type="InterPro" id="IPR049874">
    <property type="entry name" value="ROK_cs"/>
</dbReference>
<dbReference type="InterPro" id="IPR043129">
    <property type="entry name" value="ATPase_NBD"/>
</dbReference>
<dbReference type="GO" id="GO:0016301">
    <property type="term" value="F:kinase activity"/>
    <property type="evidence" value="ECO:0007669"/>
    <property type="project" value="UniProtKB-KW"/>
</dbReference>
<name>A0ABV2GCT2_9BACL</name>
<feature type="region of interest" description="Disordered" evidence="4">
    <location>
        <begin position="266"/>
        <end position="292"/>
    </location>
</feature>
<dbReference type="InterPro" id="IPR036390">
    <property type="entry name" value="WH_DNA-bd_sf"/>
</dbReference>
<keyword evidence="3" id="KW-0119">Carbohydrate metabolism</keyword>
<dbReference type="Pfam" id="PF13412">
    <property type="entry name" value="HTH_24"/>
    <property type="match status" value="1"/>
</dbReference>
<dbReference type="EMBL" id="JBEPLW010000016">
    <property type="protein sequence ID" value="MET3576093.1"/>
    <property type="molecule type" value="Genomic_DNA"/>
</dbReference>
<dbReference type="Proteomes" id="UP001549099">
    <property type="component" value="Unassembled WGS sequence"/>
</dbReference>
<dbReference type="SUPFAM" id="SSF46785">
    <property type="entry name" value="Winged helix' DNA-binding domain"/>
    <property type="match status" value="1"/>
</dbReference>
<dbReference type="SUPFAM" id="SSF53067">
    <property type="entry name" value="Actin-like ATPase domain"/>
    <property type="match status" value="1"/>
</dbReference>
<dbReference type="PROSITE" id="PS01125">
    <property type="entry name" value="ROK"/>
    <property type="match status" value="1"/>
</dbReference>
<keyword evidence="5" id="KW-0808">Transferase</keyword>
<evidence type="ECO:0000256" key="2">
    <source>
        <dbReference type="ARBA" id="ARBA00006479"/>
    </source>
</evidence>
<dbReference type="Pfam" id="PF00480">
    <property type="entry name" value="ROK"/>
    <property type="match status" value="1"/>
</dbReference>
<dbReference type="Gene3D" id="1.10.10.10">
    <property type="entry name" value="Winged helix-like DNA-binding domain superfamily/Winged helix DNA-binding domain"/>
    <property type="match status" value="1"/>
</dbReference>
<proteinExistence type="inferred from homology"/>
<sequence length="409" mass="42970">MVKTINKSIVLDLIIQNGPISRADISKETGLNRATVSTMVAELIEDSFVFEIGEGKSSGGRKPVMLYFNERAGFAVGIDLGVNYLLGVLTDLNGAVVQEISVPLVGREEERVVEALEGMMRKLIGRAPESPYGVVGIGVGVPGIVDREGKILFAPNLGWRDVELKPRLERTFGVPVQIINEANAGANGECLYGAGKLAADQVYISIGIGIGAGIIIDGQLYSGKTGIAGEVGHMTIQATGDRCRCGNYGCWELYASEKALLGEVGEGESGSAESGVSDSAGDGAGGVPGERAAAEEGDRLEEILARAQTGDPHVLAALDKIGASIGIGLISIIHSFNPETVIIGNRLARFGEWLREPIQKVLDERLATHQGETPEIQFSLLGRDSCAVGAAAFRITGFLERLGGEGKVG</sequence>
<gene>
    <name evidence="5" type="ORF">ABID49_002008</name>
</gene>
<dbReference type="InterPro" id="IPR000600">
    <property type="entry name" value="ROK"/>
</dbReference>
<feature type="compositionally biased region" description="Low complexity" evidence="4">
    <location>
        <begin position="269"/>
        <end position="281"/>
    </location>
</feature>
<evidence type="ECO:0000256" key="4">
    <source>
        <dbReference type="SAM" id="MobiDB-lite"/>
    </source>
</evidence>
<reference evidence="5 6" key="1">
    <citation type="submission" date="2024-06" db="EMBL/GenBank/DDBJ databases">
        <title>Genomic Encyclopedia of Type Strains, Phase IV (KMG-IV): sequencing the most valuable type-strain genomes for metagenomic binning, comparative biology and taxonomic classification.</title>
        <authorList>
            <person name="Goeker M."/>
        </authorList>
    </citation>
    <scope>NUCLEOTIDE SEQUENCE [LARGE SCALE GENOMIC DNA]</scope>
    <source>
        <strain evidence="5 6">DSM 26128</strain>
    </source>
</reference>
<evidence type="ECO:0000313" key="5">
    <source>
        <dbReference type="EMBL" id="MET3576093.1"/>
    </source>
</evidence>
<comment type="similarity">
    <text evidence="2">Belongs to the ROK (NagC/XylR) family.</text>
</comment>
<dbReference type="InterPro" id="IPR036388">
    <property type="entry name" value="WH-like_DNA-bd_sf"/>
</dbReference>
<dbReference type="Gene3D" id="3.30.420.40">
    <property type="match status" value="2"/>
</dbReference>
<evidence type="ECO:0000256" key="3">
    <source>
        <dbReference type="ARBA" id="ARBA00022629"/>
    </source>
</evidence>
<evidence type="ECO:0000256" key="1">
    <source>
        <dbReference type="ARBA" id="ARBA00002486"/>
    </source>
</evidence>
<dbReference type="PANTHER" id="PTHR18964">
    <property type="entry name" value="ROK (REPRESSOR, ORF, KINASE) FAMILY"/>
    <property type="match status" value="1"/>
</dbReference>
<dbReference type="PANTHER" id="PTHR18964:SF149">
    <property type="entry name" value="BIFUNCTIONAL UDP-N-ACETYLGLUCOSAMINE 2-EPIMERASE_N-ACETYLMANNOSAMINE KINASE"/>
    <property type="match status" value="1"/>
</dbReference>
<accession>A0ABV2GCT2</accession>
<comment type="caution">
    <text evidence="5">The sequence shown here is derived from an EMBL/GenBank/DDBJ whole genome shotgun (WGS) entry which is preliminary data.</text>
</comment>